<evidence type="ECO:0000256" key="4">
    <source>
        <dbReference type="SAM" id="Coils"/>
    </source>
</evidence>
<dbReference type="Proteomes" id="UP000216538">
    <property type="component" value="Unassembled WGS sequence"/>
</dbReference>
<protein>
    <recommendedName>
        <fullName evidence="5">Type I restriction modification DNA specificity domain-containing protein</fullName>
    </recommendedName>
</protein>
<dbReference type="Pfam" id="PF01420">
    <property type="entry name" value="Methylase_S"/>
    <property type="match status" value="2"/>
</dbReference>
<name>A0ABX4G9J2_9GAMM</name>
<dbReference type="RefSeq" id="WP_040479701.1">
    <property type="nucleotide sequence ID" value="NZ_JH393257.1"/>
</dbReference>
<keyword evidence="7" id="KW-1185">Reference proteome</keyword>
<organism evidence="6 7">
    <name type="scientific">Vreelandella boliviensis LC1</name>
    <dbReference type="NCBI Taxonomy" id="1072583"/>
    <lineage>
        <taxon>Bacteria</taxon>
        <taxon>Pseudomonadati</taxon>
        <taxon>Pseudomonadota</taxon>
        <taxon>Gammaproteobacteria</taxon>
        <taxon>Oceanospirillales</taxon>
        <taxon>Halomonadaceae</taxon>
        <taxon>Vreelandella</taxon>
    </lineage>
</organism>
<accession>A0ABX4G9J2</accession>
<dbReference type="CDD" id="cd16961">
    <property type="entry name" value="RMtype1_S_TRD-CR_like"/>
    <property type="match status" value="1"/>
</dbReference>
<keyword evidence="3" id="KW-0238">DNA-binding</keyword>
<feature type="coiled-coil region" evidence="4">
    <location>
        <begin position="390"/>
        <end position="417"/>
    </location>
</feature>
<dbReference type="InterPro" id="IPR000055">
    <property type="entry name" value="Restrct_endonuc_typeI_TRD"/>
</dbReference>
<evidence type="ECO:0000256" key="3">
    <source>
        <dbReference type="ARBA" id="ARBA00023125"/>
    </source>
</evidence>
<evidence type="ECO:0000259" key="5">
    <source>
        <dbReference type="Pfam" id="PF01420"/>
    </source>
</evidence>
<proteinExistence type="inferred from homology"/>
<dbReference type="InterPro" id="IPR044946">
    <property type="entry name" value="Restrct_endonuc_typeI_TRD_sf"/>
</dbReference>
<evidence type="ECO:0000256" key="2">
    <source>
        <dbReference type="ARBA" id="ARBA00022747"/>
    </source>
</evidence>
<evidence type="ECO:0000313" key="7">
    <source>
        <dbReference type="Proteomes" id="UP000216538"/>
    </source>
</evidence>
<feature type="domain" description="Type I restriction modification DNA specificity" evidence="5">
    <location>
        <begin position="9"/>
        <end position="195"/>
    </location>
</feature>
<dbReference type="CDD" id="cd17261">
    <property type="entry name" value="RMtype1_S_EcoKI-TRD2-CR2_like"/>
    <property type="match status" value="1"/>
</dbReference>
<dbReference type="SUPFAM" id="SSF116734">
    <property type="entry name" value="DNA methylase specificity domain"/>
    <property type="match status" value="2"/>
</dbReference>
<dbReference type="PANTHER" id="PTHR43140:SF1">
    <property type="entry name" value="TYPE I RESTRICTION ENZYME ECOKI SPECIFICITY SUBUNIT"/>
    <property type="match status" value="1"/>
</dbReference>
<keyword evidence="4" id="KW-0175">Coiled coil</keyword>
<dbReference type="PANTHER" id="PTHR43140">
    <property type="entry name" value="TYPE-1 RESTRICTION ENZYME ECOKI SPECIFICITY PROTEIN"/>
    <property type="match status" value="1"/>
</dbReference>
<evidence type="ECO:0000313" key="6">
    <source>
        <dbReference type="EMBL" id="OZT74318.1"/>
    </source>
</evidence>
<sequence>MSLATCNLPIEWSLITISDVVLEMVGGASPTRNDYTKSGTLVLNKGDIKKNGIISLKKKPNYIPSDFLSSNASKVVSPGAILLTLRDLSQKADFLGLIAHYKGQGEALITQGMYSLNISNYLNRKLLVWYSNSSEYRFIVKSEKVGATQVHLRNQQFLNIAFPLPPLAEQKVIADKLDTLLAQVENTQARLERIPKILKRFRQSVLAAAVSGRLTEEWRGTSDLTGWAKITLGGLVDKIESGKNLKCIETPPNEGEFGIIKISAVTWGIYDEKQSKTLPQNSLFLETRRIKVGDFLISRANTIELLGNPVIVHKVTKNLMLSDKVLRLEMKDGDKLWANIFLRSISGRQEIQGRSTGNQMSMRNIGQKALLEIPLPKPPCEEQTEIVRHVDQLFAHADRIEQEVNQALARVNNLTQSILAKAFRGEFTEQWRKDNPELISGENSASALLERIKAERATKTPAKRTRKKATV</sequence>
<dbReference type="EMBL" id="NPEY01000006">
    <property type="protein sequence ID" value="OZT74318.1"/>
    <property type="molecule type" value="Genomic_DNA"/>
</dbReference>
<dbReference type="Gene3D" id="3.90.220.20">
    <property type="entry name" value="DNA methylase specificity domains"/>
    <property type="match status" value="2"/>
</dbReference>
<keyword evidence="2" id="KW-0680">Restriction system</keyword>
<reference evidence="6 7" key="1">
    <citation type="submission" date="2017-07" db="EMBL/GenBank/DDBJ databases">
        <title>Shotgun whole genome sequences of three halophilic bacterial isolates.</title>
        <authorList>
            <person name="Pozzo T."/>
            <person name="Higdon S.M."/>
            <person name="Quillaguaman J."/>
        </authorList>
    </citation>
    <scope>NUCLEOTIDE SEQUENCE [LARGE SCALE GENOMIC DNA]</scope>
    <source>
        <strain evidence="6 7">LC1</strain>
    </source>
</reference>
<evidence type="ECO:0000256" key="1">
    <source>
        <dbReference type="ARBA" id="ARBA00010923"/>
    </source>
</evidence>
<comment type="caution">
    <text evidence="6">The sequence shown here is derived from an EMBL/GenBank/DDBJ whole genome shotgun (WGS) entry which is preliminary data.</text>
</comment>
<dbReference type="InterPro" id="IPR051212">
    <property type="entry name" value="Type-I_RE_S_subunit"/>
</dbReference>
<comment type="similarity">
    <text evidence="1">Belongs to the type-I restriction system S methylase family.</text>
</comment>
<gene>
    <name evidence="6" type="ORF">CE457_10040</name>
</gene>
<feature type="domain" description="Type I restriction modification DNA specificity" evidence="5">
    <location>
        <begin position="226"/>
        <end position="408"/>
    </location>
</feature>